<keyword evidence="1" id="KW-1133">Transmembrane helix</keyword>
<gene>
    <name evidence="2" type="ORF">BpHYR1_025006</name>
</gene>
<proteinExistence type="predicted"/>
<comment type="caution">
    <text evidence="2">The sequence shown here is derived from an EMBL/GenBank/DDBJ whole genome shotgun (WGS) entry which is preliminary data.</text>
</comment>
<protein>
    <submittedName>
        <fullName evidence="2">Uncharacterized protein</fullName>
    </submittedName>
</protein>
<organism evidence="2 3">
    <name type="scientific">Brachionus plicatilis</name>
    <name type="common">Marine rotifer</name>
    <name type="synonym">Brachionus muelleri</name>
    <dbReference type="NCBI Taxonomy" id="10195"/>
    <lineage>
        <taxon>Eukaryota</taxon>
        <taxon>Metazoa</taxon>
        <taxon>Spiralia</taxon>
        <taxon>Gnathifera</taxon>
        <taxon>Rotifera</taxon>
        <taxon>Eurotatoria</taxon>
        <taxon>Monogononta</taxon>
        <taxon>Pseudotrocha</taxon>
        <taxon>Ploima</taxon>
        <taxon>Brachionidae</taxon>
        <taxon>Brachionus</taxon>
    </lineage>
</organism>
<dbReference type="Proteomes" id="UP000276133">
    <property type="component" value="Unassembled WGS sequence"/>
</dbReference>
<keyword evidence="3" id="KW-1185">Reference proteome</keyword>
<evidence type="ECO:0000256" key="1">
    <source>
        <dbReference type="SAM" id="Phobius"/>
    </source>
</evidence>
<name>A0A3M7RYT7_BRAPC</name>
<feature type="transmembrane region" description="Helical" evidence="1">
    <location>
        <begin position="43"/>
        <end position="60"/>
    </location>
</feature>
<evidence type="ECO:0000313" key="3">
    <source>
        <dbReference type="Proteomes" id="UP000276133"/>
    </source>
</evidence>
<keyword evidence="1" id="KW-0812">Transmembrane</keyword>
<evidence type="ECO:0000313" key="2">
    <source>
        <dbReference type="EMBL" id="RNA28743.1"/>
    </source>
</evidence>
<dbReference type="AlphaFoldDB" id="A0A3M7RYT7"/>
<accession>A0A3M7RYT7</accession>
<dbReference type="EMBL" id="REGN01002346">
    <property type="protein sequence ID" value="RNA28743.1"/>
    <property type="molecule type" value="Genomic_DNA"/>
</dbReference>
<reference evidence="2 3" key="1">
    <citation type="journal article" date="2018" name="Sci. Rep.">
        <title>Genomic signatures of local adaptation to the degree of environmental predictability in rotifers.</title>
        <authorList>
            <person name="Franch-Gras L."/>
            <person name="Hahn C."/>
            <person name="Garcia-Roger E.M."/>
            <person name="Carmona M.J."/>
            <person name="Serra M."/>
            <person name="Gomez A."/>
        </authorList>
    </citation>
    <scope>NUCLEOTIDE SEQUENCE [LARGE SCALE GENOMIC DNA]</scope>
    <source>
        <strain evidence="2">HYR1</strain>
    </source>
</reference>
<feature type="transmembrane region" description="Helical" evidence="1">
    <location>
        <begin position="20"/>
        <end position="37"/>
    </location>
</feature>
<keyword evidence="1" id="KW-0472">Membrane</keyword>
<sequence length="66" mass="7865">MTYKYKYKILKIEKRNQEIISCEVDIAAILFILSYFGLFEIKLPILASYLILLVLFQSKLTKRFID</sequence>